<gene>
    <name evidence="2" type="ORF">S01H4_02281</name>
</gene>
<dbReference type="Gene3D" id="3.40.630.30">
    <property type="match status" value="1"/>
</dbReference>
<dbReference type="InterPro" id="IPR016181">
    <property type="entry name" value="Acyl_CoA_acyltransferase"/>
</dbReference>
<dbReference type="PANTHER" id="PTHR43415:SF3">
    <property type="entry name" value="GNAT-FAMILY ACETYLTRANSFERASE"/>
    <property type="match status" value="1"/>
</dbReference>
<dbReference type="PANTHER" id="PTHR43415">
    <property type="entry name" value="SPERMIDINE N(1)-ACETYLTRANSFERASE"/>
    <property type="match status" value="1"/>
</dbReference>
<dbReference type="AlphaFoldDB" id="X0ZSS2"/>
<dbReference type="GO" id="GO:0016747">
    <property type="term" value="F:acyltransferase activity, transferring groups other than amino-acyl groups"/>
    <property type="evidence" value="ECO:0007669"/>
    <property type="project" value="InterPro"/>
</dbReference>
<proteinExistence type="predicted"/>
<evidence type="ECO:0000259" key="1">
    <source>
        <dbReference type="PROSITE" id="PS51186"/>
    </source>
</evidence>
<dbReference type="SUPFAM" id="SSF55729">
    <property type="entry name" value="Acyl-CoA N-acyltransferases (Nat)"/>
    <property type="match status" value="1"/>
</dbReference>
<dbReference type="InterPro" id="IPR000182">
    <property type="entry name" value="GNAT_dom"/>
</dbReference>
<dbReference type="PROSITE" id="PS51186">
    <property type="entry name" value="GNAT"/>
    <property type="match status" value="1"/>
</dbReference>
<reference evidence="2" key="1">
    <citation type="journal article" date="2014" name="Front. Microbiol.">
        <title>High frequency of phylogenetically diverse reductive dehalogenase-homologous genes in deep subseafloor sedimentary metagenomes.</title>
        <authorList>
            <person name="Kawai M."/>
            <person name="Futagami T."/>
            <person name="Toyoda A."/>
            <person name="Takaki Y."/>
            <person name="Nishi S."/>
            <person name="Hori S."/>
            <person name="Arai W."/>
            <person name="Tsubouchi T."/>
            <person name="Morono Y."/>
            <person name="Uchiyama I."/>
            <person name="Ito T."/>
            <person name="Fujiyama A."/>
            <person name="Inagaki F."/>
            <person name="Takami H."/>
        </authorList>
    </citation>
    <scope>NUCLEOTIDE SEQUENCE</scope>
    <source>
        <strain evidence="2">Expedition CK06-06</strain>
    </source>
</reference>
<protein>
    <recommendedName>
        <fullName evidence="1">N-acetyltransferase domain-containing protein</fullName>
    </recommendedName>
</protein>
<dbReference type="EMBL" id="BART01000485">
    <property type="protein sequence ID" value="GAG72870.1"/>
    <property type="molecule type" value="Genomic_DNA"/>
</dbReference>
<feature type="domain" description="N-acetyltransferase" evidence="1">
    <location>
        <begin position="1"/>
        <end position="155"/>
    </location>
</feature>
<evidence type="ECO:0000313" key="2">
    <source>
        <dbReference type="EMBL" id="GAG72870.1"/>
    </source>
</evidence>
<organism evidence="2">
    <name type="scientific">marine sediment metagenome</name>
    <dbReference type="NCBI Taxonomy" id="412755"/>
    <lineage>
        <taxon>unclassified sequences</taxon>
        <taxon>metagenomes</taxon>
        <taxon>ecological metagenomes</taxon>
    </lineage>
</organism>
<accession>X0ZSS2</accession>
<dbReference type="Pfam" id="PF13302">
    <property type="entry name" value="Acetyltransf_3"/>
    <property type="match status" value="1"/>
</dbReference>
<name>X0ZSS2_9ZZZZ</name>
<sequence length="155" mass="18356">MTEEDWEILLKWNSDPEVLYYSEGENVTTYTLEQVRRIYRGISQNAFCFIIEVDGKPVGECWLQRMNLKRILEKYPRLDCRRIDLIIGEKQFWRCGIGHEVIRILTEFGFLKEDVDIIFGCDIADYNIGSHKAFQKVGFEIDMKIKQPPNHKANY</sequence>
<comment type="caution">
    <text evidence="2">The sequence shown here is derived from an EMBL/GenBank/DDBJ whole genome shotgun (WGS) entry which is preliminary data.</text>
</comment>